<dbReference type="InterPro" id="IPR006827">
    <property type="entry name" value="Lant_deHydtase_N"/>
</dbReference>
<organism evidence="2 3">
    <name type="scientific">Kitasatospora herbaricolor</name>
    <dbReference type="NCBI Taxonomy" id="68217"/>
    <lineage>
        <taxon>Bacteria</taxon>
        <taxon>Bacillati</taxon>
        <taxon>Actinomycetota</taxon>
        <taxon>Actinomycetes</taxon>
        <taxon>Kitasatosporales</taxon>
        <taxon>Streptomycetaceae</taxon>
        <taxon>Kitasatospora</taxon>
    </lineage>
</organism>
<evidence type="ECO:0000313" key="2">
    <source>
        <dbReference type="EMBL" id="WUS61813.1"/>
    </source>
</evidence>
<protein>
    <submittedName>
        <fullName evidence="2">Lantibiotic dehydratase family protein</fullName>
    </submittedName>
</protein>
<feature type="domain" description="Lantibiotic dehydratase N-terminal" evidence="1">
    <location>
        <begin position="134"/>
        <end position="837"/>
    </location>
</feature>
<keyword evidence="3" id="KW-1185">Reference proteome</keyword>
<proteinExistence type="predicted"/>
<name>A0ABZ1WM62_9ACTN</name>
<dbReference type="EMBL" id="CP108482">
    <property type="protein sequence ID" value="WUS61813.1"/>
    <property type="molecule type" value="Genomic_DNA"/>
</dbReference>
<evidence type="ECO:0000313" key="3">
    <source>
        <dbReference type="Proteomes" id="UP001432014"/>
    </source>
</evidence>
<reference evidence="2 3" key="1">
    <citation type="submission" date="2022-10" db="EMBL/GenBank/DDBJ databases">
        <title>The complete genomes of actinobacterial strains from the NBC collection.</title>
        <authorList>
            <person name="Joergensen T.S."/>
            <person name="Alvarez Arevalo M."/>
            <person name="Sterndorff E.B."/>
            <person name="Faurdal D."/>
            <person name="Vuksanovic O."/>
            <person name="Mourched A.-S."/>
            <person name="Charusanti P."/>
            <person name="Shaw S."/>
            <person name="Blin K."/>
            <person name="Weber T."/>
        </authorList>
    </citation>
    <scope>NUCLEOTIDE SEQUENCE [LARGE SCALE GENOMIC DNA]</scope>
    <source>
        <strain evidence="2 3">NBC_01247</strain>
    </source>
</reference>
<dbReference type="Pfam" id="PF04738">
    <property type="entry name" value="Lant_dehydr_N"/>
    <property type="match status" value="1"/>
</dbReference>
<evidence type="ECO:0000259" key="1">
    <source>
        <dbReference type="Pfam" id="PF04738"/>
    </source>
</evidence>
<accession>A0ABZ1WM62</accession>
<dbReference type="Proteomes" id="UP001432014">
    <property type="component" value="Chromosome"/>
</dbReference>
<sequence length="931" mass="100487">MLRAAGLPIEAVHGLRGPRTRRWADQLLDEEERLAGLGARLGEPLAALVPAAPDERLRRQVLAVRRAVFNHRPPRDVSDVLALAARSDGPAHRLLTDWLNTRHRLTALQARGEAVLADELMGSRTELRRLAGLPALRLGLLLASPTLDGKLDAFIAGPATAPDKRGRKMERSLLSYLYRTACKTSPFSTLTTVSPGVFRLPPDGMPAGPVGQLPAIPEVLLDGEPAGHVRLNVVVLSRLAELVAADPERRRDLPLTVASGWALDEDRVRYVRRSVTAGDDSAAVSFDAAQDRLFFLRLSGALEQVLELLRAAPLLRYRELAALLATGTGAGPVEAEQYLTALLDLGILQLPWLATDVHSRDPLRSFQRALHDLDRPWAGALADRLDGPARCLAGYPTADTTGRRSLLAGLRRDLLDVQRALGAPEPSLPQTLLYEDVAGPPVAADAGPWARLAAGPLESLTRILPLFDVALAQRLTLKGFFLVRYGRGGRCEDLLKLVHDFHEDIFNQYLQFTSRRPATGPDGAHPPEENWLGMPEITALDRARSELTVRMAALWEGRAAGAEELELDDATVAAVGAELAPLPKGFEPYSHFLQLARRDGDPLVVLNNSYGGLCFPFTRFTHCFDPAEDAATEPAEPTGTAGDAPGAGPAAGLVAGLRGTLRDLQPAGSVFAEVTAGAATTNLNLHARLTEFEIVCPGETSTAPSAARIQLDDLYVEHDPAADRLVLRSRRLRREVVPLYLGYLVPMVLPEIPRTLLLFSPTSRVTPDAWRGVPAGPADGGVTHRPRLRHGSLVLHRRSWSAGPGALPEPRPGEGEAARYLAWQRWRRRHRLPAQVFARVRPEPGPGGAAGWQGAGKPQYVDFDSPLSVTALDALLAGGPARVLLEEMLPGEQALHVRSPLGRHVAELAVETVPRAAAAAAPEQQGAHGHD</sequence>
<gene>
    <name evidence="2" type="ORF">OG469_36750</name>
</gene>